<feature type="compositionally biased region" description="Basic residues" evidence="14">
    <location>
        <begin position="94"/>
        <end position="103"/>
    </location>
</feature>
<evidence type="ECO:0000256" key="10">
    <source>
        <dbReference type="ARBA" id="ARBA00022946"/>
    </source>
</evidence>
<feature type="domain" description="2',5'-phosphodiesterase 12-like N-terminal" evidence="16">
    <location>
        <begin position="171"/>
        <end position="265"/>
    </location>
</feature>
<keyword evidence="7" id="KW-0378">Hydrolase</keyword>
<evidence type="ECO:0000256" key="4">
    <source>
        <dbReference type="ARBA" id="ARBA00022664"/>
    </source>
</evidence>
<evidence type="ECO:0000256" key="8">
    <source>
        <dbReference type="ARBA" id="ARBA00022839"/>
    </source>
</evidence>
<evidence type="ECO:0000256" key="1">
    <source>
        <dbReference type="ARBA" id="ARBA00001946"/>
    </source>
</evidence>
<keyword evidence="6" id="KW-0479">Metal-binding</keyword>
<sequence length="614" mass="70550">MLTSKLVKTFTFSARVSSVSRRLYANGAHKYKYNMNVAYFRHKDGDPQLQINFRYKNAELGIDRDFNFCRNIEEPVTMCLDRMKTNIEKEFGKRNKKKSKKKNKEAASDAVEGAEAGSSTPVITVDLMHGKEKVNDLTFRKLLENNGTMDDVLLQIVGEPYKVIYNTPWVEVITLPTSILAGFFIYPAKLDLLFAEKKHSKFEWYRGLLPKTKKEEDIQWEKVGEGLTYSAKQEDIGYRIKIQCKPGNQQVLGPPVEYISKCNVEAGPGFCPFENRHIFTTEKLSGDQFRVMSYNLLADLYADSDYTRKELFPYCPPYALNIDYRKQLFIKEILGYNADIMCLQEVDGKIFDLDLEPLLDTRNYTGQYQKKGITAEGIATFYNHERFELVKSYGMNIGENIPSNPVFKSLWEQIKNNKKLVERIVARSTAVQVNTLKSKETDNVLVVANTHLYFHPDADHIRLLQVGFAMLYVEDIYKKTIEEQKVDKDKVSIIFCGDFNSVPECGIYKLMTEKFVDEHFIDWSSNEEEAVRGVNLVQPFEIQSACGIPNYTNFTAGFRACLDYIFYQTNNLLVKEVIPFPSDEELSAHIAIPSVVFPSDHVSLVADLKWKSPR</sequence>
<keyword evidence="18" id="KW-1185">Reference proteome</keyword>
<evidence type="ECO:0000256" key="6">
    <source>
        <dbReference type="ARBA" id="ARBA00022723"/>
    </source>
</evidence>
<reference evidence="17 18" key="1">
    <citation type="submission" date="2020-11" db="EMBL/GenBank/DDBJ databases">
        <authorList>
            <person name="Wallbank WR R."/>
            <person name="Pardo Diaz C."/>
            <person name="Kozak K."/>
            <person name="Martin S."/>
            <person name="Jiggins C."/>
            <person name="Moest M."/>
            <person name="Warren A I."/>
            <person name="Generalovic N T."/>
            <person name="Byers J.R.P. K."/>
            <person name="Montejo-Kovacevich G."/>
            <person name="Yen C E."/>
        </authorList>
    </citation>
    <scope>NUCLEOTIDE SEQUENCE [LARGE SCALE GENOMIC DNA]</scope>
</reference>
<evidence type="ECO:0000259" key="16">
    <source>
        <dbReference type="Pfam" id="PF21171"/>
    </source>
</evidence>
<keyword evidence="3" id="KW-0597">Phosphoprotein</keyword>
<evidence type="ECO:0000256" key="7">
    <source>
        <dbReference type="ARBA" id="ARBA00022801"/>
    </source>
</evidence>
<proteinExistence type="predicted"/>
<organism evidence="17 18">
    <name type="scientific">Hermetia illucens</name>
    <name type="common">Black soldier fly</name>
    <dbReference type="NCBI Taxonomy" id="343691"/>
    <lineage>
        <taxon>Eukaryota</taxon>
        <taxon>Metazoa</taxon>
        <taxon>Ecdysozoa</taxon>
        <taxon>Arthropoda</taxon>
        <taxon>Hexapoda</taxon>
        <taxon>Insecta</taxon>
        <taxon>Pterygota</taxon>
        <taxon>Neoptera</taxon>
        <taxon>Endopterygota</taxon>
        <taxon>Diptera</taxon>
        <taxon>Brachycera</taxon>
        <taxon>Stratiomyomorpha</taxon>
        <taxon>Stratiomyidae</taxon>
        <taxon>Hermetiinae</taxon>
        <taxon>Hermetia</taxon>
    </lineage>
</organism>
<evidence type="ECO:0000256" key="3">
    <source>
        <dbReference type="ARBA" id="ARBA00022553"/>
    </source>
</evidence>
<evidence type="ECO:0000256" key="12">
    <source>
        <dbReference type="ARBA" id="ARBA00072755"/>
    </source>
</evidence>
<dbReference type="InterPro" id="IPR050410">
    <property type="entry name" value="CCR4/nocturin_mRNA_transcr"/>
</dbReference>
<feature type="region of interest" description="Disordered" evidence="14">
    <location>
        <begin position="93"/>
        <end position="113"/>
    </location>
</feature>
<dbReference type="GO" id="GO:0006397">
    <property type="term" value="P:mRNA processing"/>
    <property type="evidence" value="ECO:0007669"/>
    <property type="project" value="UniProtKB-KW"/>
</dbReference>
<dbReference type="AlphaFoldDB" id="A0A7R8V1I2"/>
<evidence type="ECO:0000313" key="17">
    <source>
        <dbReference type="EMBL" id="CAD7090472.1"/>
    </source>
</evidence>
<dbReference type="Gene3D" id="3.60.10.10">
    <property type="entry name" value="Endonuclease/exonuclease/phosphatase"/>
    <property type="match status" value="1"/>
</dbReference>
<dbReference type="FunFam" id="3.60.10.10:FF:000018">
    <property type="entry name" value="2',5'-phosphodiesterase 12"/>
    <property type="match status" value="1"/>
</dbReference>
<feature type="domain" description="Endonuclease/exonuclease/phosphatase" evidence="15">
    <location>
        <begin position="292"/>
        <end position="601"/>
    </location>
</feature>
<accession>A0A7R8V1I2</accession>
<dbReference type="OrthoDB" id="412787at2759"/>
<dbReference type="GO" id="GO:0000288">
    <property type="term" value="P:nuclear-transcribed mRNA catabolic process, deadenylation-dependent decay"/>
    <property type="evidence" value="ECO:0007669"/>
    <property type="project" value="TreeGrafter"/>
</dbReference>
<dbReference type="FunCoup" id="A0A7R8V1I2">
    <property type="interactions" value="2379"/>
</dbReference>
<evidence type="ECO:0000313" key="18">
    <source>
        <dbReference type="Proteomes" id="UP000594454"/>
    </source>
</evidence>
<evidence type="ECO:0000256" key="9">
    <source>
        <dbReference type="ARBA" id="ARBA00022842"/>
    </source>
</evidence>
<comment type="subcellular location">
    <subcellularLocation>
        <location evidence="2">Mitochondrion matrix</location>
    </subcellularLocation>
</comment>
<dbReference type="Pfam" id="PF03372">
    <property type="entry name" value="Exo_endo_phos"/>
    <property type="match status" value="1"/>
</dbReference>
<dbReference type="InterPro" id="IPR048821">
    <property type="entry name" value="PDE12-like_N"/>
</dbReference>
<keyword evidence="4" id="KW-0507">mRNA processing</keyword>
<dbReference type="GO" id="GO:0005759">
    <property type="term" value="C:mitochondrial matrix"/>
    <property type="evidence" value="ECO:0007669"/>
    <property type="project" value="UniProtKB-SubCell"/>
</dbReference>
<gene>
    <name evidence="17" type="ORF">HERILL_LOCUS12951</name>
</gene>
<dbReference type="Pfam" id="PF21171">
    <property type="entry name" value="PDE12-like_N"/>
    <property type="match status" value="1"/>
</dbReference>
<dbReference type="PANTHER" id="PTHR12121:SF37">
    <property type="entry name" value="2',5'-PHOSPHODIESTERASE 12"/>
    <property type="match status" value="1"/>
</dbReference>
<name>A0A7R8V1I2_HERIL</name>
<keyword evidence="11" id="KW-0496">Mitochondrion</keyword>
<dbReference type="Proteomes" id="UP000594454">
    <property type="component" value="Chromosome 5"/>
</dbReference>
<dbReference type="InParanoid" id="A0A7R8V1I2"/>
<dbReference type="SUPFAM" id="SSF56219">
    <property type="entry name" value="DNase I-like"/>
    <property type="match status" value="1"/>
</dbReference>
<comment type="cofactor">
    <cofactor evidence="1">
        <name>Mg(2+)</name>
        <dbReference type="ChEBI" id="CHEBI:18420"/>
    </cofactor>
</comment>
<dbReference type="EMBL" id="LR899013">
    <property type="protein sequence ID" value="CAD7090472.1"/>
    <property type="molecule type" value="Genomic_DNA"/>
</dbReference>
<dbReference type="InterPro" id="IPR005135">
    <property type="entry name" value="Endo/exonuclease/phosphatase"/>
</dbReference>
<protein>
    <recommendedName>
        <fullName evidence="12">2',5'-phosphodiesterase 12</fullName>
    </recommendedName>
    <alternativeName>
        <fullName evidence="13">Mitochondrial deadenylase</fullName>
    </alternativeName>
</protein>
<evidence type="ECO:0000256" key="11">
    <source>
        <dbReference type="ARBA" id="ARBA00023128"/>
    </source>
</evidence>
<dbReference type="OMA" id="FRLKSAC"/>
<evidence type="ECO:0000259" key="15">
    <source>
        <dbReference type="Pfam" id="PF03372"/>
    </source>
</evidence>
<evidence type="ECO:0000256" key="13">
    <source>
        <dbReference type="ARBA" id="ARBA00083541"/>
    </source>
</evidence>
<keyword evidence="10" id="KW-0809">Transit peptide</keyword>
<keyword evidence="5" id="KW-0540">Nuclease</keyword>
<evidence type="ECO:0000256" key="2">
    <source>
        <dbReference type="ARBA" id="ARBA00004305"/>
    </source>
</evidence>
<dbReference type="GO" id="GO:0004535">
    <property type="term" value="F:poly(A)-specific ribonuclease activity"/>
    <property type="evidence" value="ECO:0007669"/>
    <property type="project" value="UniProtKB-ARBA"/>
</dbReference>
<evidence type="ECO:0000256" key="5">
    <source>
        <dbReference type="ARBA" id="ARBA00022722"/>
    </source>
</evidence>
<keyword evidence="9" id="KW-0460">Magnesium</keyword>
<evidence type="ECO:0000256" key="14">
    <source>
        <dbReference type="SAM" id="MobiDB-lite"/>
    </source>
</evidence>
<keyword evidence="8" id="KW-0269">Exonuclease</keyword>
<dbReference type="PANTHER" id="PTHR12121">
    <property type="entry name" value="CARBON CATABOLITE REPRESSOR PROTEIN 4"/>
    <property type="match status" value="1"/>
</dbReference>
<dbReference type="InterPro" id="IPR036691">
    <property type="entry name" value="Endo/exonu/phosph_ase_sf"/>
</dbReference>
<dbReference type="GO" id="GO:0046872">
    <property type="term" value="F:metal ion binding"/>
    <property type="evidence" value="ECO:0007669"/>
    <property type="project" value="UniProtKB-KW"/>
</dbReference>